<dbReference type="KEGG" id="gfm:Enr17x_60070"/>
<evidence type="ECO:0000256" key="3">
    <source>
        <dbReference type="ARBA" id="ARBA00022679"/>
    </source>
</evidence>
<keyword evidence="2" id="KW-0489">Methyltransferase</keyword>
<name>A0A518ILF3_9PLAN</name>
<evidence type="ECO:0000313" key="6">
    <source>
        <dbReference type="Proteomes" id="UP000318313"/>
    </source>
</evidence>
<dbReference type="Pfam" id="PF08241">
    <property type="entry name" value="Methyltransf_11"/>
    <property type="match status" value="1"/>
</dbReference>
<dbReference type="OrthoDB" id="9797252at2"/>
<dbReference type="InterPro" id="IPR051052">
    <property type="entry name" value="Diverse_substrate_MTase"/>
</dbReference>
<organism evidence="5 6">
    <name type="scientific">Gimesia fumaroli</name>
    <dbReference type="NCBI Taxonomy" id="2527976"/>
    <lineage>
        <taxon>Bacteria</taxon>
        <taxon>Pseudomonadati</taxon>
        <taxon>Planctomycetota</taxon>
        <taxon>Planctomycetia</taxon>
        <taxon>Planctomycetales</taxon>
        <taxon>Planctomycetaceae</taxon>
        <taxon>Gimesia</taxon>
    </lineage>
</organism>
<dbReference type="Proteomes" id="UP000318313">
    <property type="component" value="Chromosome"/>
</dbReference>
<dbReference type="GO" id="GO:0032259">
    <property type="term" value="P:methylation"/>
    <property type="evidence" value="ECO:0007669"/>
    <property type="project" value="UniProtKB-KW"/>
</dbReference>
<dbReference type="SUPFAM" id="SSF53335">
    <property type="entry name" value="S-adenosyl-L-methionine-dependent methyltransferases"/>
    <property type="match status" value="1"/>
</dbReference>
<reference evidence="5 6" key="1">
    <citation type="submission" date="2019-03" db="EMBL/GenBank/DDBJ databases">
        <title>Deep-cultivation of Planctomycetes and their phenomic and genomic characterization uncovers novel biology.</title>
        <authorList>
            <person name="Wiegand S."/>
            <person name="Jogler M."/>
            <person name="Boedeker C."/>
            <person name="Pinto D."/>
            <person name="Vollmers J."/>
            <person name="Rivas-Marin E."/>
            <person name="Kohn T."/>
            <person name="Peeters S.H."/>
            <person name="Heuer A."/>
            <person name="Rast P."/>
            <person name="Oberbeckmann S."/>
            <person name="Bunk B."/>
            <person name="Jeske O."/>
            <person name="Meyerdierks A."/>
            <person name="Storesund J.E."/>
            <person name="Kallscheuer N."/>
            <person name="Luecker S."/>
            <person name="Lage O.M."/>
            <person name="Pohl T."/>
            <person name="Merkel B.J."/>
            <person name="Hornburger P."/>
            <person name="Mueller R.-W."/>
            <person name="Bruemmer F."/>
            <person name="Labrenz M."/>
            <person name="Spormann A.M."/>
            <person name="Op den Camp H."/>
            <person name="Overmann J."/>
            <person name="Amann R."/>
            <person name="Jetten M.S.M."/>
            <person name="Mascher T."/>
            <person name="Medema M.H."/>
            <person name="Devos D.P."/>
            <person name="Kaster A.-K."/>
            <person name="Ovreas L."/>
            <person name="Rohde M."/>
            <person name="Galperin M.Y."/>
            <person name="Jogler C."/>
        </authorList>
    </citation>
    <scope>NUCLEOTIDE SEQUENCE [LARGE SCALE GENOMIC DNA]</scope>
    <source>
        <strain evidence="5 6">Enr17</strain>
    </source>
</reference>
<evidence type="ECO:0000313" key="5">
    <source>
        <dbReference type="EMBL" id="QDV53924.1"/>
    </source>
</evidence>
<proteinExistence type="inferred from homology"/>
<keyword evidence="6" id="KW-1185">Reference proteome</keyword>
<dbReference type="PANTHER" id="PTHR44942:SF4">
    <property type="entry name" value="METHYLTRANSFERASE TYPE 11 DOMAIN-CONTAINING PROTEIN"/>
    <property type="match status" value="1"/>
</dbReference>
<evidence type="ECO:0000259" key="4">
    <source>
        <dbReference type="Pfam" id="PF08241"/>
    </source>
</evidence>
<dbReference type="InterPro" id="IPR029063">
    <property type="entry name" value="SAM-dependent_MTases_sf"/>
</dbReference>
<accession>A0A518ILF3</accession>
<evidence type="ECO:0000256" key="2">
    <source>
        <dbReference type="ARBA" id="ARBA00022603"/>
    </source>
</evidence>
<dbReference type="PANTHER" id="PTHR44942">
    <property type="entry name" value="METHYLTRANSF_11 DOMAIN-CONTAINING PROTEIN"/>
    <property type="match status" value="1"/>
</dbReference>
<evidence type="ECO:0000256" key="1">
    <source>
        <dbReference type="ARBA" id="ARBA00008361"/>
    </source>
</evidence>
<comment type="similarity">
    <text evidence="1">Belongs to the methyltransferase superfamily.</text>
</comment>
<dbReference type="CDD" id="cd02440">
    <property type="entry name" value="AdoMet_MTases"/>
    <property type="match status" value="1"/>
</dbReference>
<dbReference type="EMBL" id="CP037452">
    <property type="protein sequence ID" value="QDV53924.1"/>
    <property type="molecule type" value="Genomic_DNA"/>
</dbReference>
<feature type="domain" description="Methyltransferase type 11" evidence="4">
    <location>
        <begin position="44"/>
        <end position="136"/>
    </location>
</feature>
<gene>
    <name evidence="5" type="ORF">Enr17x_60070</name>
</gene>
<dbReference type="GO" id="GO:0008757">
    <property type="term" value="F:S-adenosylmethionine-dependent methyltransferase activity"/>
    <property type="evidence" value="ECO:0007669"/>
    <property type="project" value="InterPro"/>
</dbReference>
<dbReference type="Gene3D" id="3.40.50.150">
    <property type="entry name" value="Vaccinia Virus protein VP39"/>
    <property type="match status" value="1"/>
</dbReference>
<dbReference type="RefSeq" id="WP_145313749.1">
    <property type="nucleotide sequence ID" value="NZ_CP037452.1"/>
</dbReference>
<sequence length="253" mass="29410">MKNSTSRFSDRVENYVKYRPDYPTQVLEFLKSDCGLSSDSLIADVGSGTGISTRLFLENQNTVYAVEPNAEMRQAAEKFFKDNPQFHSINATAEETHLPENLFDFVLAGQAFHWFDQNQAKLEFQRILKLQGWVVLLWNERKVDTSPFLVAYEKMLRDFATDYDEVNHTQISHDDFARFFDPYPINTRTLPNHQTFDFEALKGRLLSSSYCPNEGQPGYESIIARLQEIFEEFQTEGTVLFEYDTTLFYGHLK</sequence>
<dbReference type="AlphaFoldDB" id="A0A518ILF3"/>
<protein>
    <recommendedName>
        <fullName evidence="4">Methyltransferase type 11 domain-containing protein</fullName>
    </recommendedName>
</protein>
<keyword evidence="3" id="KW-0808">Transferase</keyword>
<dbReference type="InterPro" id="IPR013216">
    <property type="entry name" value="Methyltransf_11"/>
</dbReference>